<feature type="domain" description="C-type lectin" evidence="2">
    <location>
        <begin position="242"/>
        <end position="358"/>
    </location>
</feature>
<evidence type="ECO:0000313" key="3">
    <source>
        <dbReference type="Proteomes" id="UP000515135"/>
    </source>
</evidence>
<evidence type="ECO:0000256" key="1">
    <source>
        <dbReference type="SAM" id="MobiDB-lite"/>
    </source>
</evidence>
<keyword evidence="3" id="KW-1185">Reference proteome</keyword>
<evidence type="ECO:0000259" key="2">
    <source>
        <dbReference type="PROSITE" id="PS50041"/>
    </source>
</evidence>
<evidence type="ECO:0000313" key="4">
    <source>
        <dbReference type="RefSeq" id="XP_019618010.1"/>
    </source>
</evidence>
<protein>
    <submittedName>
        <fullName evidence="4">Cuticle collagen 2C-like</fullName>
    </submittedName>
</protein>
<gene>
    <name evidence="4" type="primary">LOC109465273</name>
</gene>
<dbReference type="InterPro" id="IPR001304">
    <property type="entry name" value="C-type_lectin-like"/>
</dbReference>
<dbReference type="CDD" id="cd00037">
    <property type="entry name" value="CLECT"/>
    <property type="match status" value="1"/>
</dbReference>
<dbReference type="GeneID" id="109465273"/>
<dbReference type="AlphaFoldDB" id="A0A6P4XMZ1"/>
<reference evidence="4" key="1">
    <citation type="submission" date="2025-08" db="UniProtKB">
        <authorList>
            <consortium name="RefSeq"/>
        </authorList>
    </citation>
    <scope>IDENTIFICATION</scope>
    <source>
        <tissue evidence="4">Gonad</tissue>
    </source>
</reference>
<dbReference type="KEGG" id="bbel:109465273"/>
<proteinExistence type="predicted"/>
<dbReference type="InterPro" id="IPR016187">
    <property type="entry name" value="CTDL_fold"/>
</dbReference>
<dbReference type="InterPro" id="IPR016186">
    <property type="entry name" value="C-type_lectin-like/link_sf"/>
</dbReference>
<name>A0A6P4XMZ1_BRABE</name>
<dbReference type="PANTHER" id="PTHR22801">
    <property type="entry name" value="LITHOSTATHINE"/>
    <property type="match status" value="1"/>
</dbReference>
<organism evidence="3 4">
    <name type="scientific">Branchiostoma belcheri</name>
    <name type="common">Amphioxus</name>
    <dbReference type="NCBI Taxonomy" id="7741"/>
    <lineage>
        <taxon>Eukaryota</taxon>
        <taxon>Metazoa</taxon>
        <taxon>Chordata</taxon>
        <taxon>Cephalochordata</taxon>
        <taxon>Leptocardii</taxon>
        <taxon>Amphioxiformes</taxon>
        <taxon>Branchiostomatidae</taxon>
        <taxon>Branchiostoma</taxon>
    </lineage>
</organism>
<dbReference type="OrthoDB" id="6133475at2759"/>
<dbReference type="InterPro" id="IPR050801">
    <property type="entry name" value="Ca-Dep_Lectins_ImmuneDev"/>
</dbReference>
<dbReference type="PROSITE" id="PS50041">
    <property type="entry name" value="C_TYPE_LECTIN_2"/>
    <property type="match status" value="1"/>
</dbReference>
<accession>A0A6P4XMZ1</accession>
<dbReference type="Pfam" id="PF00059">
    <property type="entry name" value="Lectin_C"/>
    <property type="match status" value="1"/>
</dbReference>
<feature type="compositionally biased region" description="Low complexity" evidence="1">
    <location>
        <begin position="174"/>
        <end position="190"/>
    </location>
</feature>
<dbReference type="SMART" id="SM00034">
    <property type="entry name" value="CLECT"/>
    <property type="match status" value="1"/>
</dbReference>
<feature type="region of interest" description="Disordered" evidence="1">
    <location>
        <begin position="27"/>
        <end position="225"/>
    </location>
</feature>
<feature type="compositionally biased region" description="Low complexity" evidence="1">
    <location>
        <begin position="107"/>
        <end position="118"/>
    </location>
</feature>
<dbReference type="SUPFAM" id="SSF56436">
    <property type="entry name" value="C-type lectin-like"/>
    <property type="match status" value="1"/>
</dbReference>
<dbReference type="PANTHER" id="PTHR22801:SF63">
    <property type="entry name" value="C-TYPE LECTIN DOMAIN-CONTAINING PROTEIN"/>
    <property type="match status" value="1"/>
</dbReference>
<dbReference type="Proteomes" id="UP000515135">
    <property type="component" value="Unplaced"/>
</dbReference>
<dbReference type="RefSeq" id="XP_019618010.1">
    <property type="nucleotide sequence ID" value="XM_019762451.1"/>
</dbReference>
<sequence>MKFVEVEKRNKKTELRVAELEQMCVSSGQPNFAGAPEEKRTIGPVGPVSAGPTWLLGPPGENGTMGPIGPRSAGPARPTGPPGEKQAMGSVGPASAGPPGPPGPPGTQGAVGPVGPRCTGPPGPPGPPGTQGAMGPVGPGSVGRPGPPGSPGQKGAMGPVGPATAGPPGPPGSLGPQGAVGPVGPRCAGPIGPPGPPGQKGAMGHSWGPTGPEHPGLRRKPGRPDPRSWCEYGGCPKDYENQRGNCYKVFNTQRSFDEATKTCGQDGGFLAMPRDAETNAYLISFTRRSVSDNEALIWLDLSDKSREGMFEWANGVSLGAYKPWGRGEPHQGNYAAFEDCVFLSIKHGTWADTLCSNRAPRFICQVKPEYLCA</sequence>
<dbReference type="Gene3D" id="3.10.100.10">
    <property type="entry name" value="Mannose-Binding Protein A, subunit A"/>
    <property type="match status" value="1"/>
</dbReference>
<feature type="compositionally biased region" description="Pro residues" evidence="1">
    <location>
        <begin position="119"/>
        <end position="128"/>
    </location>
</feature>
<feature type="compositionally biased region" description="Pro residues" evidence="1">
    <location>
        <begin position="96"/>
        <end position="105"/>
    </location>
</feature>